<evidence type="ECO:0000259" key="6">
    <source>
        <dbReference type="PROSITE" id="PS50112"/>
    </source>
</evidence>
<dbReference type="Pfam" id="PF08448">
    <property type="entry name" value="PAS_4"/>
    <property type="match status" value="1"/>
</dbReference>
<organism evidence="8 9">
    <name type="scientific">Adhaeribacter terreus</name>
    <dbReference type="NCBI Taxonomy" id="529703"/>
    <lineage>
        <taxon>Bacteria</taxon>
        <taxon>Pseudomonadati</taxon>
        <taxon>Bacteroidota</taxon>
        <taxon>Cytophagia</taxon>
        <taxon>Cytophagales</taxon>
        <taxon>Hymenobacteraceae</taxon>
        <taxon>Adhaeribacter</taxon>
    </lineage>
</organism>
<comment type="caution">
    <text evidence="8">The sequence shown here is derived from an EMBL/GenBank/DDBJ whole genome shotgun (WGS) entry which is preliminary data.</text>
</comment>
<dbReference type="SUPFAM" id="SSF55785">
    <property type="entry name" value="PYP-like sensor domain (PAS domain)"/>
    <property type="match status" value="4"/>
</dbReference>
<name>A0ABW0ED25_9BACT</name>
<dbReference type="EMBL" id="JBHSKT010000006">
    <property type="protein sequence ID" value="MFC5271158.1"/>
    <property type="molecule type" value="Genomic_DNA"/>
</dbReference>
<dbReference type="SMART" id="SM00091">
    <property type="entry name" value="PAS"/>
    <property type="match status" value="4"/>
</dbReference>
<dbReference type="InterPro" id="IPR001610">
    <property type="entry name" value="PAC"/>
</dbReference>
<dbReference type="Pfam" id="PF08447">
    <property type="entry name" value="PAS_3"/>
    <property type="match status" value="3"/>
</dbReference>
<dbReference type="RefSeq" id="WP_378017525.1">
    <property type="nucleotide sequence ID" value="NZ_JBHSKT010000006.1"/>
</dbReference>
<dbReference type="SMART" id="SM00086">
    <property type="entry name" value="PAC"/>
    <property type="match status" value="3"/>
</dbReference>
<reference evidence="9" key="1">
    <citation type="journal article" date="2019" name="Int. J. Syst. Evol. Microbiol.">
        <title>The Global Catalogue of Microorganisms (GCM) 10K type strain sequencing project: providing services to taxonomists for standard genome sequencing and annotation.</title>
        <authorList>
            <consortium name="The Broad Institute Genomics Platform"/>
            <consortium name="The Broad Institute Genome Sequencing Center for Infectious Disease"/>
            <person name="Wu L."/>
            <person name="Ma J."/>
        </authorList>
    </citation>
    <scope>NUCLEOTIDE SEQUENCE [LARGE SCALE GENOMIC DNA]</scope>
    <source>
        <strain evidence="9">KACC 12602</strain>
    </source>
</reference>
<evidence type="ECO:0000313" key="8">
    <source>
        <dbReference type="EMBL" id="MFC5271158.1"/>
    </source>
</evidence>
<evidence type="ECO:0000313" key="9">
    <source>
        <dbReference type="Proteomes" id="UP001596161"/>
    </source>
</evidence>
<keyword evidence="5" id="KW-0418">Kinase</keyword>
<feature type="domain" description="PAC" evidence="7">
    <location>
        <begin position="223"/>
        <end position="275"/>
    </location>
</feature>
<dbReference type="PROSITE" id="PS50113">
    <property type="entry name" value="PAC"/>
    <property type="match status" value="2"/>
</dbReference>
<dbReference type="Proteomes" id="UP001596161">
    <property type="component" value="Unassembled WGS sequence"/>
</dbReference>
<dbReference type="CDD" id="cd00130">
    <property type="entry name" value="PAS"/>
    <property type="match status" value="3"/>
</dbReference>
<evidence type="ECO:0000256" key="5">
    <source>
        <dbReference type="ARBA" id="ARBA00022777"/>
    </source>
</evidence>
<comment type="catalytic activity">
    <reaction evidence="1">
        <text>ATP + protein L-histidine = ADP + protein N-phospho-L-histidine.</text>
        <dbReference type="EC" id="2.7.13.3"/>
    </reaction>
</comment>
<dbReference type="InterPro" id="IPR000700">
    <property type="entry name" value="PAS-assoc_C"/>
</dbReference>
<dbReference type="Gene3D" id="3.30.450.20">
    <property type="entry name" value="PAS domain"/>
    <property type="match status" value="4"/>
</dbReference>
<sequence length="531" mass="61222">MQTHTTAAIDYHTLFASLPGLYLILSPELTILDASDTYLKATLTERQNIKGKHIFEVFPDNPETPEANATNNLGRSLQQVLKRRKPHSMTVQRYDIPRPKSIGGGFEERYWLPTNYPVLDGQGRLLYIVHQVIDVTMQQMAQNYIQNNRERIEILAQANYDVIWDVDLLSNHIWWSETLKDVFGYDIHDLPFNEDWAECVHPEDQERVVTGMTAVIEKGGKTWTDSYRFRRKDGTYANVMERGYILRDETGIAYRMVGSMFDITKQVSTEQQLKDSNERFRQLLDSLPNLAWYSEPGHGPGKGIKYLNKAWYAYTGLPETLLGGGEKVIHPEDLAGVTKMWTTCVEKQEVYEQEIRLMNMRTGEYRWFLSRAVPVCGENGIISLWLGTCTDIDDQKKAIEHSQKLIAELEESKSHFKQIINAIPQLIWTTFADGSPDYFNQRWADYTGLLMINNNSDIWKRLVHPEDIEHLKACWQNALQTGKSFNAEYRIKGADGNYKRFLSQARPLHNAAGKIEKWFGTCTEIENNDSC</sequence>
<dbReference type="InterPro" id="IPR013656">
    <property type="entry name" value="PAS_4"/>
</dbReference>
<evidence type="ECO:0000259" key="7">
    <source>
        <dbReference type="PROSITE" id="PS50113"/>
    </source>
</evidence>
<feature type="domain" description="PAS" evidence="6">
    <location>
        <begin position="412"/>
        <end position="482"/>
    </location>
</feature>
<keyword evidence="3" id="KW-0597">Phosphoprotein</keyword>
<dbReference type="InterPro" id="IPR013655">
    <property type="entry name" value="PAS_fold_3"/>
</dbReference>
<gene>
    <name evidence="8" type="ORF">ACFPIB_11090</name>
</gene>
<proteinExistence type="predicted"/>
<protein>
    <recommendedName>
        <fullName evidence="2">histidine kinase</fullName>
        <ecNumber evidence="2">2.7.13.3</ecNumber>
    </recommendedName>
</protein>
<evidence type="ECO:0000256" key="1">
    <source>
        <dbReference type="ARBA" id="ARBA00000085"/>
    </source>
</evidence>
<dbReference type="PANTHER" id="PTHR43304">
    <property type="entry name" value="PHYTOCHROME-LIKE PROTEIN CPH1"/>
    <property type="match status" value="1"/>
</dbReference>
<keyword evidence="9" id="KW-1185">Reference proteome</keyword>
<dbReference type="PANTHER" id="PTHR43304:SF1">
    <property type="entry name" value="PAC DOMAIN-CONTAINING PROTEIN"/>
    <property type="match status" value="1"/>
</dbReference>
<dbReference type="NCBIfam" id="TIGR00229">
    <property type="entry name" value="sensory_box"/>
    <property type="match status" value="3"/>
</dbReference>
<keyword evidence="4" id="KW-0808">Transferase</keyword>
<feature type="domain" description="PAC" evidence="7">
    <location>
        <begin position="351"/>
        <end position="404"/>
    </location>
</feature>
<evidence type="ECO:0000256" key="3">
    <source>
        <dbReference type="ARBA" id="ARBA00022553"/>
    </source>
</evidence>
<dbReference type="EC" id="2.7.13.3" evidence="2"/>
<dbReference type="InterPro" id="IPR052162">
    <property type="entry name" value="Sensor_kinase/Photoreceptor"/>
</dbReference>
<feature type="domain" description="PAS" evidence="6">
    <location>
        <begin position="148"/>
        <end position="219"/>
    </location>
</feature>
<dbReference type="PROSITE" id="PS50112">
    <property type="entry name" value="PAS"/>
    <property type="match status" value="2"/>
</dbReference>
<accession>A0ABW0ED25</accession>
<evidence type="ECO:0000256" key="2">
    <source>
        <dbReference type="ARBA" id="ARBA00012438"/>
    </source>
</evidence>
<dbReference type="InterPro" id="IPR035965">
    <property type="entry name" value="PAS-like_dom_sf"/>
</dbReference>
<dbReference type="InterPro" id="IPR000014">
    <property type="entry name" value="PAS"/>
</dbReference>
<evidence type="ECO:0000256" key="4">
    <source>
        <dbReference type="ARBA" id="ARBA00022679"/>
    </source>
</evidence>